<comment type="caution">
    <text evidence="2">The sequence shown here is derived from an EMBL/GenBank/DDBJ whole genome shotgun (WGS) entry which is preliminary data.</text>
</comment>
<feature type="region of interest" description="Disordered" evidence="1">
    <location>
        <begin position="147"/>
        <end position="172"/>
    </location>
</feature>
<sequence>KDEKPLFAPIMGSLDLGGYKIDDSEKGSKSEIFSYISAVIKSLDSSITKSHLAKYASSFQRHGDPICDFLMKDGELMNVMENLTTSIESNRLSSDMAINGIALPFPSEKISLTLVSDEGKEDNRFSKCFEAFLKFSAECCRIPSIARETSTQPPQPPGPRTSQQSGALRTPGGQELKTWTAEDLAAEAQKRMSSQPDMPVWSEEDLNKFIAERGTGLPEGMEVWNEESLAELSRKRQGGLDIPEWEADKSLGECAKCGYALRAGWTRCPVCETPVGAKPESESVEQQDQETVEGSSEKSGKETEPKSSDSSSEKKKEQD</sequence>
<dbReference type="AlphaFoldDB" id="A0A0F9Q005"/>
<proteinExistence type="predicted"/>
<protein>
    <submittedName>
        <fullName evidence="2">Uncharacterized protein</fullName>
    </submittedName>
</protein>
<accession>A0A0F9Q005</accession>
<name>A0A0F9Q005_9ZZZZ</name>
<reference evidence="2" key="1">
    <citation type="journal article" date="2015" name="Nature">
        <title>Complex archaea that bridge the gap between prokaryotes and eukaryotes.</title>
        <authorList>
            <person name="Spang A."/>
            <person name="Saw J.H."/>
            <person name="Jorgensen S.L."/>
            <person name="Zaremba-Niedzwiedzka K."/>
            <person name="Martijn J."/>
            <person name="Lind A.E."/>
            <person name="van Eijk R."/>
            <person name="Schleper C."/>
            <person name="Guy L."/>
            <person name="Ettema T.J."/>
        </authorList>
    </citation>
    <scope>NUCLEOTIDE SEQUENCE</scope>
</reference>
<feature type="non-terminal residue" evidence="2">
    <location>
        <position position="1"/>
    </location>
</feature>
<evidence type="ECO:0000256" key="1">
    <source>
        <dbReference type="SAM" id="MobiDB-lite"/>
    </source>
</evidence>
<organism evidence="2">
    <name type="scientific">marine sediment metagenome</name>
    <dbReference type="NCBI Taxonomy" id="412755"/>
    <lineage>
        <taxon>unclassified sequences</taxon>
        <taxon>metagenomes</taxon>
        <taxon>ecological metagenomes</taxon>
    </lineage>
</organism>
<dbReference type="EMBL" id="LAZR01002420">
    <property type="protein sequence ID" value="KKN30282.1"/>
    <property type="molecule type" value="Genomic_DNA"/>
</dbReference>
<feature type="region of interest" description="Disordered" evidence="1">
    <location>
        <begin position="270"/>
        <end position="319"/>
    </location>
</feature>
<evidence type="ECO:0000313" key="2">
    <source>
        <dbReference type="EMBL" id="KKN30282.1"/>
    </source>
</evidence>
<feature type="compositionally biased region" description="Acidic residues" evidence="1">
    <location>
        <begin position="282"/>
        <end position="291"/>
    </location>
</feature>
<gene>
    <name evidence="2" type="ORF">LCGC14_0835680</name>
</gene>
<feature type="compositionally biased region" description="Basic and acidic residues" evidence="1">
    <location>
        <begin position="295"/>
        <end position="319"/>
    </location>
</feature>